<dbReference type="Proteomes" id="UP000727907">
    <property type="component" value="Unassembled WGS sequence"/>
</dbReference>
<organism evidence="2 3">
    <name type="scientific">Reyranella humidisoli</name>
    <dbReference type="NCBI Taxonomy" id="2849149"/>
    <lineage>
        <taxon>Bacteria</taxon>
        <taxon>Pseudomonadati</taxon>
        <taxon>Pseudomonadota</taxon>
        <taxon>Alphaproteobacteria</taxon>
        <taxon>Hyphomicrobiales</taxon>
        <taxon>Reyranellaceae</taxon>
        <taxon>Reyranella</taxon>
    </lineage>
</organism>
<accession>A0ABS6INV7</accession>
<protein>
    <submittedName>
        <fullName evidence="2">SRPBCC domain-containing protein</fullName>
    </submittedName>
</protein>
<evidence type="ECO:0000259" key="1">
    <source>
        <dbReference type="Pfam" id="PF08327"/>
    </source>
</evidence>
<evidence type="ECO:0000313" key="3">
    <source>
        <dbReference type="Proteomes" id="UP000727907"/>
    </source>
</evidence>
<dbReference type="EMBL" id="JAHOPB010000002">
    <property type="protein sequence ID" value="MBU8876021.1"/>
    <property type="molecule type" value="Genomic_DNA"/>
</dbReference>
<name>A0ABS6INV7_9HYPH</name>
<proteinExistence type="predicted"/>
<keyword evidence="3" id="KW-1185">Reference proteome</keyword>
<dbReference type="RefSeq" id="WP_216964488.1">
    <property type="nucleotide sequence ID" value="NZ_JAHOPB010000002.1"/>
</dbReference>
<feature type="domain" description="Activator of Hsp90 ATPase homologue 1/2-like C-terminal" evidence="1">
    <location>
        <begin position="24"/>
        <end position="79"/>
    </location>
</feature>
<sequence>MPASAGDSRLPARREFTLNRLLPASRPVVFRAFVEPECMKQWWAPRGFHVLSCALDLREGGAWRMRIRSDETGAIQTEVGTCREISHYVPHLRDGTTEERS</sequence>
<evidence type="ECO:0000313" key="2">
    <source>
        <dbReference type="EMBL" id="MBU8876021.1"/>
    </source>
</evidence>
<gene>
    <name evidence="2" type="ORF">KQ910_19775</name>
</gene>
<dbReference type="Pfam" id="PF08327">
    <property type="entry name" value="AHSA1"/>
    <property type="match status" value="1"/>
</dbReference>
<reference evidence="2 3" key="1">
    <citation type="submission" date="2021-06" db="EMBL/GenBank/DDBJ databases">
        <authorList>
            <person name="Lee D.H."/>
        </authorList>
    </citation>
    <scope>NUCLEOTIDE SEQUENCE [LARGE SCALE GENOMIC DNA]</scope>
    <source>
        <strain evidence="2 3">MMS21-HV4-11</strain>
    </source>
</reference>
<comment type="caution">
    <text evidence="2">The sequence shown here is derived from an EMBL/GenBank/DDBJ whole genome shotgun (WGS) entry which is preliminary data.</text>
</comment>
<dbReference type="InterPro" id="IPR013538">
    <property type="entry name" value="ASHA1/2-like_C"/>
</dbReference>